<proteinExistence type="predicted"/>
<keyword evidence="3" id="KW-1185">Reference proteome</keyword>
<dbReference type="EMBL" id="LLKQ01000001">
    <property type="protein sequence ID" value="OCL95769.1"/>
    <property type="molecule type" value="Genomic_DNA"/>
</dbReference>
<comment type="caution">
    <text evidence="2">The sequence shown here is derived from an EMBL/GenBank/DDBJ whole genome shotgun (WGS) entry which is preliminary data.</text>
</comment>
<dbReference type="Proteomes" id="UP000092987">
    <property type="component" value="Unassembled WGS sequence"/>
</dbReference>
<evidence type="ECO:0000313" key="2">
    <source>
        <dbReference type="EMBL" id="OCL95769.1"/>
    </source>
</evidence>
<keyword evidence="1" id="KW-0812">Transmembrane</keyword>
<keyword evidence="1" id="KW-0472">Membrane</keyword>
<reference evidence="2 3" key="1">
    <citation type="submission" date="2015-10" db="EMBL/GenBank/DDBJ databases">
        <authorList>
            <person name="Rovetto F.F."/>
            <person name="Cocolin L.L."/>
            <person name="Illeghems K.K."/>
            <person name="Van Nieuwerbuegh F.F."/>
            <person name="Houf K.K."/>
        </authorList>
    </citation>
    <scope>NUCLEOTIDE SEQUENCE [LARGE SCALE GENOMIC DNA]</scope>
    <source>
        <strain evidence="2 3">LMG 24486</strain>
    </source>
</reference>
<gene>
    <name evidence="2" type="ORF">AA347_01249</name>
</gene>
<protein>
    <submittedName>
        <fullName evidence="2">Uncharacterized protein</fullName>
    </submittedName>
</protein>
<evidence type="ECO:0000256" key="1">
    <source>
        <dbReference type="SAM" id="Phobius"/>
    </source>
</evidence>
<organism evidence="2 3">
    <name type="scientific">Aliarcobacter thereius LMG 24486</name>
    <dbReference type="NCBI Taxonomy" id="1032240"/>
    <lineage>
        <taxon>Bacteria</taxon>
        <taxon>Pseudomonadati</taxon>
        <taxon>Campylobacterota</taxon>
        <taxon>Epsilonproteobacteria</taxon>
        <taxon>Campylobacterales</taxon>
        <taxon>Arcobacteraceae</taxon>
        <taxon>Aliarcobacter</taxon>
    </lineage>
</organism>
<accession>A0A1C7WQ52</accession>
<feature type="transmembrane region" description="Helical" evidence="1">
    <location>
        <begin position="41"/>
        <end position="60"/>
    </location>
</feature>
<evidence type="ECO:0000313" key="3">
    <source>
        <dbReference type="Proteomes" id="UP000092987"/>
    </source>
</evidence>
<name>A0A1C7WQ52_9BACT</name>
<dbReference type="RefSeq" id="WP_066390292.1">
    <property type="nucleotide sequence ID" value="NZ_CP035926.1"/>
</dbReference>
<sequence length="68" mass="7478">MIGASAGVITIFLVALSVVFATELGLNPKLSETDILTSNAETIWFLGIYGIIIASMFKYIQDLLRKER</sequence>
<keyword evidence="1" id="KW-1133">Transmembrane helix</keyword>